<dbReference type="EMBL" id="FUHU01000044">
    <property type="protein sequence ID" value="SJM66842.1"/>
    <property type="molecule type" value="Genomic_DNA"/>
</dbReference>
<sequence length="104" mass="11170">MAEDRTLADRLAVYVNAEATDAFIPECAETAEVLIDGYVGSAEVPDKVRERAILEVGSELYNRRNAPNGIAQFATPDAAPIRVARDPLVGAYPILRHYVGIGAA</sequence>
<evidence type="ECO:0000313" key="2">
    <source>
        <dbReference type="Proteomes" id="UP000195787"/>
    </source>
</evidence>
<keyword evidence="2" id="KW-1185">Reference proteome</keyword>
<evidence type="ECO:0008006" key="3">
    <source>
        <dbReference type="Google" id="ProtNLM"/>
    </source>
</evidence>
<organism evidence="1 2">
    <name type="scientific">Agrococcus casei LMG 22410</name>
    <dbReference type="NCBI Taxonomy" id="1255656"/>
    <lineage>
        <taxon>Bacteria</taxon>
        <taxon>Bacillati</taxon>
        <taxon>Actinomycetota</taxon>
        <taxon>Actinomycetes</taxon>
        <taxon>Micrococcales</taxon>
        <taxon>Microbacteriaceae</taxon>
        <taxon>Agrococcus</taxon>
    </lineage>
</organism>
<proteinExistence type="predicted"/>
<evidence type="ECO:0000313" key="1">
    <source>
        <dbReference type="EMBL" id="SJM66842.1"/>
    </source>
</evidence>
<dbReference type="AlphaFoldDB" id="A0A1R4GFX7"/>
<dbReference type="Proteomes" id="UP000195787">
    <property type="component" value="Unassembled WGS sequence"/>
</dbReference>
<dbReference type="GeneID" id="303173832"/>
<dbReference type="OrthoDB" id="3268579at2"/>
<gene>
    <name evidence="1" type="ORF">CZ674_11510</name>
</gene>
<reference evidence="1 2" key="1">
    <citation type="submission" date="2017-02" db="EMBL/GenBank/DDBJ databases">
        <authorList>
            <person name="Peterson S.W."/>
        </authorList>
    </citation>
    <scope>NUCLEOTIDE SEQUENCE [LARGE SCALE GENOMIC DNA]</scope>
    <source>
        <strain evidence="1 2">LMG 22410</strain>
    </source>
</reference>
<name>A0A1R4GFX7_9MICO</name>
<accession>A0A1R4GFX7</accession>
<dbReference type="RefSeq" id="WP_086992692.1">
    <property type="nucleotide sequence ID" value="NZ_FUHU01000044.1"/>
</dbReference>
<protein>
    <recommendedName>
        <fullName evidence="3">Phage protein</fullName>
    </recommendedName>
</protein>